<dbReference type="Proteomes" id="UP000182427">
    <property type="component" value="Chromosome I"/>
</dbReference>
<proteinExistence type="predicted"/>
<dbReference type="AlphaFoldDB" id="A0A1G7FN15"/>
<sequence>MVSTRAKARCFWFLLALTGLFGMFTVQSTYTLKFNHIPGRLNARAGGTVASLSQRERVEKVAAEVAQAEESPALDLTIAMEAPQPHITPVRQHIDSVLPASPGLWPPPLLFRPPPAFSVA</sequence>
<gene>
    <name evidence="1" type="ORF">SAMN05444167_0393</name>
</gene>
<reference evidence="1 2" key="1">
    <citation type="submission" date="2016-10" db="EMBL/GenBank/DDBJ databases">
        <authorList>
            <person name="de Groot N.N."/>
        </authorList>
    </citation>
    <scope>NUCLEOTIDE SEQUENCE [LARGE SCALE GENOMIC DNA]</scope>
    <source>
        <strain evidence="1 2">GAS232</strain>
    </source>
</reference>
<name>A0A1G7FN15_9BACT</name>
<accession>A0A1G7FN15</accession>
<keyword evidence="2" id="KW-1185">Reference proteome</keyword>
<dbReference type="OrthoDB" id="9854327at2"/>
<evidence type="ECO:0000313" key="2">
    <source>
        <dbReference type="Proteomes" id="UP000182427"/>
    </source>
</evidence>
<dbReference type="RefSeq" id="WP_083343663.1">
    <property type="nucleotide sequence ID" value="NZ_LT629690.1"/>
</dbReference>
<dbReference type="EMBL" id="LT629690">
    <property type="protein sequence ID" value="SDE77198.1"/>
    <property type="molecule type" value="Genomic_DNA"/>
</dbReference>
<organism evidence="1 2">
    <name type="scientific">Terriglobus roseus</name>
    <dbReference type="NCBI Taxonomy" id="392734"/>
    <lineage>
        <taxon>Bacteria</taxon>
        <taxon>Pseudomonadati</taxon>
        <taxon>Acidobacteriota</taxon>
        <taxon>Terriglobia</taxon>
        <taxon>Terriglobales</taxon>
        <taxon>Acidobacteriaceae</taxon>
        <taxon>Terriglobus</taxon>
    </lineage>
</organism>
<evidence type="ECO:0000313" key="1">
    <source>
        <dbReference type="EMBL" id="SDE77198.1"/>
    </source>
</evidence>
<protein>
    <submittedName>
        <fullName evidence="1">Uncharacterized protein</fullName>
    </submittedName>
</protein>